<dbReference type="EMBL" id="KL584985">
    <property type="protein sequence ID" value="KEQ83217.1"/>
    <property type="molecule type" value="Genomic_DNA"/>
</dbReference>
<feature type="compositionally biased region" description="Acidic residues" evidence="9">
    <location>
        <begin position="314"/>
        <end position="325"/>
    </location>
</feature>
<feature type="region of interest" description="Disordered" evidence="9">
    <location>
        <begin position="145"/>
        <end position="169"/>
    </location>
</feature>
<feature type="compositionally biased region" description="Polar residues" evidence="9">
    <location>
        <begin position="106"/>
        <end position="120"/>
    </location>
</feature>
<organism evidence="11 12">
    <name type="scientific">Aureobasidium pullulans EXF-150</name>
    <dbReference type="NCBI Taxonomy" id="1043002"/>
    <lineage>
        <taxon>Eukaryota</taxon>
        <taxon>Fungi</taxon>
        <taxon>Dikarya</taxon>
        <taxon>Ascomycota</taxon>
        <taxon>Pezizomycotina</taxon>
        <taxon>Dothideomycetes</taxon>
        <taxon>Dothideomycetidae</taxon>
        <taxon>Dothideales</taxon>
        <taxon>Saccotheciaceae</taxon>
        <taxon>Aureobasidium</taxon>
    </lineage>
</organism>
<feature type="region of interest" description="Disordered" evidence="9">
    <location>
        <begin position="296"/>
        <end position="330"/>
    </location>
</feature>
<feature type="compositionally biased region" description="Low complexity" evidence="9">
    <location>
        <begin position="502"/>
        <end position="524"/>
    </location>
</feature>
<dbReference type="Gene3D" id="1.10.340.40">
    <property type="entry name" value="Nuclear abundant poly(A) RNA-bind protein 2, N-terminal domain"/>
    <property type="match status" value="1"/>
</dbReference>
<keyword evidence="4" id="KW-0677">Repeat</keyword>
<dbReference type="HOGENOM" id="CLU_027088_1_0_1"/>
<protein>
    <recommendedName>
        <fullName evidence="10">C3H1-type domain-containing protein</fullName>
    </recommendedName>
</protein>
<feature type="compositionally biased region" description="Low complexity" evidence="9">
    <location>
        <begin position="211"/>
        <end position="224"/>
    </location>
</feature>
<comment type="similarity">
    <text evidence="2">Belongs to the ZC3H14 family.</text>
</comment>
<dbReference type="GO" id="GO:0008270">
    <property type="term" value="F:zinc ion binding"/>
    <property type="evidence" value="ECO:0007669"/>
    <property type="project" value="UniProtKB-KW"/>
</dbReference>
<dbReference type="Proteomes" id="UP000030706">
    <property type="component" value="Unassembled WGS sequence"/>
</dbReference>
<keyword evidence="5 8" id="KW-0863">Zinc-finger</keyword>
<evidence type="ECO:0000256" key="1">
    <source>
        <dbReference type="ARBA" id="ARBA00004123"/>
    </source>
</evidence>
<dbReference type="GO" id="GO:0005634">
    <property type="term" value="C:nucleus"/>
    <property type="evidence" value="ECO:0007669"/>
    <property type="project" value="UniProtKB-SubCell"/>
</dbReference>
<dbReference type="InterPro" id="IPR000571">
    <property type="entry name" value="Znf_CCCH"/>
</dbReference>
<name>A0A074XMI9_AURPU</name>
<dbReference type="STRING" id="1043002.A0A074XMI9"/>
<evidence type="ECO:0000259" key="10">
    <source>
        <dbReference type="PROSITE" id="PS50103"/>
    </source>
</evidence>
<feature type="domain" description="C3H1-type" evidence="10">
    <location>
        <begin position="393"/>
        <end position="417"/>
    </location>
</feature>
<dbReference type="Gene3D" id="4.10.1000.30">
    <property type="match status" value="1"/>
</dbReference>
<feature type="compositionally biased region" description="Polar residues" evidence="9">
    <location>
        <begin position="300"/>
        <end position="309"/>
    </location>
</feature>
<dbReference type="InterPro" id="IPR040366">
    <property type="entry name" value="Nab2/ZC3H14"/>
</dbReference>
<feature type="region of interest" description="Disordered" evidence="9">
    <location>
        <begin position="487"/>
        <end position="530"/>
    </location>
</feature>
<evidence type="ECO:0000256" key="9">
    <source>
        <dbReference type="SAM" id="MobiDB-lite"/>
    </source>
</evidence>
<accession>A0A074XMI9</accession>
<dbReference type="GeneID" id="40750902"/>
<evidence type="ECO:0000256" key="7">
    <source>
        <dbReference type="ARBA" id="ARBA00023242"/>
    </source>
</evidence>
<dbReference type="RefSeq" id="XP_029759404.1">
    <property type="nucleotide sequence ID" value="XM_029908596.1"/>
</dbReference>
<evidence type="ECO:0000256" key="3">
    <source>
        <dbReference type="ARBA" id="ARBA00022723"/>
    </source>
</evidence>
<keyword evidence="7" id="KW-0539">Nucleus</keyword>
<reference evidence="11 12" key="1">
    <citation type="journal article" date="2014" name="BMC Genomics">
        <title>Genome sequencing of four Aureobasidium pullulans varieties: biotechnological potential, stress tolerance, and description of new species.</title>
        <authorList>
            <person name="Gostin Ar C."/>
            <person name="Ohm R.A."/>
            <person name="Kogej T."/>
            <person name="Sonjak S."/>
            <person name="Turk M."/>
            <person name="Zajc J."/>
            <person name="Zalar P."/>
            <person name="Grube M."/>
            <person name="Sun H."/>
            <person name="Han J."/>
            <person name="Sharma A."/>
            <person name="Chiniquy J."/>
            <person name="Ngan C.Y."/>
            <person name="Lipzen A."/>
            <person name="Barry K."/>
            <person name="Grigoriev I.V."/>
            <person name="Gunde-Cimerman N."/>
        </authorList>
    </citation>
    <scope>NUCLEOTIDE SEQUENCE [LARGE SCALE GENOMIC DNA]</scope>
    <source>
        <strain evidence="11 12">EXF-150</strain>
    </source>
</reference>
<keyword evidence="12" id="KW-1185">Reference proteome</keyword>
<evidence type="ECO:0000313" key="12">
    <source>
        <dbReference type="Proteomes" id="UP000030706"/>
    </source>
</evidence>
<keyword evidence="6 8" id="KW-0862">Zinc</keyword>
<dbReference type="InterPro" id="IPR043094">
    <property type="entry name" value="Nab2/ZC3H14_N_sf"/>
</dbReference>
<feature type="zinc finger region" description="C3H1-type" evidence="8">
    <location>
        <begin position="393"/>
        <end position="417"/>
    </location>
</feature>
<dbReference type="FunFam" id="1.10.340.40:FF:000001">
    <property type="entry name" value="Nuclear polyadenylated RNA-binding protein nab2"/>
    <property type="match status" value="1"/>
</dbReference>
<dbReference type="OrthoDB" id="438553at2759"/>
<dbReference type="GO" id="GO:0043488">
    <property type="term" value="P:regulation of mRNA stability"/>
    <property type="evidence" value="ECO:0007669"/>
    <property type="project" value="InterPro"/>
</dbReference>
<evidence type="ECO:0000256" key="4">
    <source>
        <dbReference type="ARBA" id="ARBA00022737"/>
    </source>
</evidence>
<evidence type="ECO:0000313" key="11">
    <source>
        <dbReference type="EMBL" id="KEQ83217.1"/>
    </source>
</evidence>
<dbReference type="Pfam" id="PF22683">
    <property type="entry name" value="Nab2-like_zf-CCCH"/>
    <property type="match status" value="1"/>
</dbReference>
<proteinExistence type="inferred from homology"/>
<keyword evidence="3 8" id="KW-0479">Metal-binding</keyword>
<dbReference type="AlphaFoldDB" id="A0A074XMI9"/>
<dbReference type="PANTHER" id="PTHR14738">
    <property type="entry name" value="ZINC FINGER CCCH DOMAIN-CONTAINING PROTEIN 14"/>
    <property type="match status" value="1"/>
</dbReference>
<feature type="region of interest" description="Disordered" evidence="9">
    <location>
        <begin position="189"/>
        <end position="234"/>
    </location>
</feature>
<dbReference type="InterPro" id="IPR055046">
    <property type="entry name" value="Nab2-like_Znf-CCCH"/>
</dbReference>
<gene>
    <name evidence="11" type="ORF">M438DRAFT_375653</name>
</gene>
<evidence type="ECO:0000256" key="5">
    <source>
        <dbReference type="ARBA" id="ARBA00022771"/>
    </source>
</evidence>
<evidence type="ECO:0000256" key="8">
    <source>
        <dbReference type="PROSITE-ProRule" id="PRU00723"/>
    </source>
</evidence>
<dbReference type="Gene3D" id="4.10.1000.40">
    <property type="match status" value="1"/>
</dbReference>
<comment type="subcellular location">
    <subcellularLocation>
        <location evidence="1">Nucleus</location>
    </subcellularLocation>
</comment>
<evidence type="ECO:0000256" key="2">
    <source>
        <dbReference type="ARBA" id="ARBA00008423"/>
    </source>
</evidence>
<feature type="region of interest" description="Disordered" evidence="9">
    <location>
        <begin position="96"/>
        <end position="125"/>
    </location>
</feature>
<dbReference type="Pfam" id="PF14608">
    <property type="entry name" value="zf-CCCH_2"/>
    <property type="match status" value="4"/>
</dbReference>
<dbReference type="GO" id="GO:0008143">
    <property type="term" value="F:poly(A) binding"/>
    <property type="evidence" value="ECO:0007669"/>
    <property type="project" value="InterPro"/>
</dbReference>
<dbReference type="GO" id="GO:0005737">
    <property type="term" value="C:cytoplasm"/>
    <property type="evidence" value="ECO:0007669"/>
    <property type="project" value="TreeGrafter"/>
</dbReference>
<dbReference type="PANTHER" id="PTHR14738:SF29">
    <property type="entry name" value="ZINC FINGER CCCH DOMAIN-CONTAINING PROTEIN 14"/>
    <property type="match status" value="1"/>
</dbReference>
<dbReference type="PROSITE" id="PS50103">
    <property type="entry name" value="ZF_C3H1"/>
    <property type="match status" value="1"/>
</dbReference>
<evidence type="ECO:0000256" key="6">
    <source>
        <dbReference type="ARBA" id="ARBA00022833"/>
    </source>
</evidence>
<sequence length="530" mass="57001">MSVEVATGTPLAEALQNAVQPKLAEVGWSTGAADDSALAEYIILMLVNGKTQNQIASELSNDLLGLGPEDPSANDFATWLFDQVNSLNAQLNGGQDAQMGAAQPADVTTTPRDQAGQDQTMGDGGDSLPEGAMYVATRHACMTNSLTRASPTGPKSMRNGAGKQQRGGRMLGQMNKALDRTGDAALHRIRGGGGVGRINTHNNREPPKGPRNMGNRMQNMGQMNSPMSPNAVMGANPQQQMQLFKMLEEQSRMMAQILGPGQQFPNAPAINPAFFNGQQQQQQGQQGKSLFERVEKPRKNSNFKNNQRPNAGGDDMETDAPENADSEQKEPSTIACRFQLSCTNPSCHFGHQSPAAPPGIALDLTDKCPYGAACTNKKCVASHPSPAQKRAHLSTQVDCKFYPNCTNPNCPFKHPTTPPCRNGADCPERDSGCQFSHSDIMCRYTPCLNPNCPYRHNEGQKRSANWTNPKHVSDRTFVTDADGDEELIIPGSSSVEGVDGSQVQAQQQQQQAQQAQKQGQNNQGDADGIA</sequence>